<sequence>MNPESRLDYLKDVLQLPSLVFDEEGCCIVTFDGIPINFQTIDDRLVMTIYIAELPENTEADFFAKLLAANLYWKSTQGCTLAFDPESRSLVAQVIDDENKDIKKVLESLLEVTEGWRTYMDNPPIPHKRQDIRGIRL</sequence>
<proteinExistence type="predicted"/>
<protein>
    <submittedName>
        <fullName evidence="1">Molecular chaperone Tir</fullName>
    </submittedName>
</protein>
<dbReference type="Proteomes" id="UP000261875">
    <property type="component" value="Chromosome"/>
</dbReference>
<organism evidence="1 2">
    <name type="scientific">Candidatus Fukatsuia symbiotica</name>
    <dbReference type="NCBI Taxonomy" id="1878942"/>
    <lineage>
        <taxon>Bacteria</taxon>
        <taxon>Pseudomonadati</taxon>
        <taxon>Pseudomonadota</taxon>
        <taxon>Gammaproteobacteria</taxon>
        <taxon>Enterobacterales</taxon>
        <taxon>Yersiniaceae</taxon>
        <taxon>Candidatus Fukatsuia</taxon>
    </lineage>
</organism>
<reference evidence="1 2" key="1">
    <citation type="submission" date="2017-05" db="EMBL/GenBank/DDBJ databases">
        <title>Genome sequence of Candidatus Fukatsuia symbiotica and Candidatus Hamiltonella defensa from Acyrthosiphon pisum strain 5D.</title>
        <authorList>
            <person name="Patel V.A."/>
            <person name="Chevignon G."/>
            <person name="Russell J.A."/>
            <person name="Oliver K.M."/>
        </authorList>
    </citation>
    <scope>NUCLEOTIDE SEQUENCE [LARGE SCALE GENOMIC DNA]</scope>
    <source>
        <strain evidence="1 2">5D</strain>
    </source>
</reference>
<dbReference type="GO" id="GO:0030254">
    <property type="term" value="P:protein secretion by the type III secretion system"/>
    <property type="evidence" value="ECO:0007669"/>
    <property type="project" value="InterPro"/>
</dbReference>
<dbReference type="InterPro" id="IPR010261">
    <property type="entry name" value="Tir_chaperone"/>
</dbReference>
<dbReference type="Pfam" id="PF05932">
    <property type="entry name" value="CesT"/>
    <property type="match status" value="1"/>
</dbReference>
<dbReference type="CDD" id="cd16364">
    <property type="entry name" value="T3SC_I-like"/>
    <property type="match status" value="1"/>
</dbReference>
<accession>A0A2U8I6M0</accession>
<keyword evidence="2" id="KW-1185">Reference proteome</keyword>
<evidence type="ECO:0000313" key="2">
    <source>
        <dbReference type="Proteomes" id="UP000261875"/>
    </source>
</evidence>
<evidence type="ECO:0000313" key="1">
    <source>
        <dbReference type="EMBL" id="AWK13524.1"/>
    </source>
</evidence>
<dbReference type="AlphaFoldDB" id="A0A2U8I6M0"/>
<dbReference type="EMBL" id="CP021659">
    <property type="protein sequence ID" value="AWK13524.1"/>
    <property type="molecule type" value="Genomic_DNA"/>
</dbReference>
<dbReference type="RefSeq" id="WP_119797086.1">
    <property type="nucleotide sequence ID" value="NZ_CP021659.1"/>
</dbReference>
<dbReference type="KEGG" id="fsm:CCS41_01820"/>
<dbReference type="Gene3D" id="3.30.1460.10">
    <property type="match status" value="1"/>
</dbReference>
<name>A0A2U8I6M0_9GAMM</name>
<dbReference type="SUPFAM" id="SSF69635">
    <property type="entry name" value="Type III secretory system chaperone-like"/>
    <property type="match status" value="1"/>
</dbReference>
<dbReference type="OrthoDB" id="5455207at2"/>
<gene>
    <name evidence="1" type="ORF">CCS41_01820</name>
</gene>